<dbReference type="PANTHER" id="PTHR15492">
    <property type="entry name" value="CYCLIN D1-BINDING PROTEIN 1"/>
    <property type="match status" value="1"/>
</dbReference>
<dbReference type="InterPro" id="IPR049317">
    <property type="entry name" value="GCIP-like_N"/>
</dbReference>
<dbReference type="PANTHER" id="PTHR15492:SF1">
    <property type="entry name" value="CYCLIN-D1-BINDING PROTEIN 1"/>
    <property type="match status" value="1"/>
</dbReference>
<dbReference type="AlphaFoldDB" id="B0CSE9"/>
<dbReference type="InterPro" id="IPR049318">
    <property type="entry name" value="GCIP_C"/>
</dbReference>
<dbReference type="HOGENOM" id="CLU_059613_0_0_1"/>
<evidence type="ECO:0000256" key="6">
    <source>
        <dbReference type="ARBA" id="ARBA00023306"/>
    </source>
</evidence>
<evidence type="ECO:0000313" key="9">
    <source>
        <dbReference type="EMBL" id="EDR14296.1"/>
    </source>
</evidence>
<reference evidence="9 10" key="1">
    <citation type="journal article" date="2008" name="Nature">
        <title>The genome of Laccaria bicolor provides insights into mycorrhizal symbiosis.</title>
        <authorList>
            <person name="Martin F."/>
            <person name="Aerts A."/>
            <person name="Ahren D."/>
            <person name="Brun A."/>
            <person name="Danchin E.G.J."/>
            <person name="Duchaussoy F."/>
            <person name="Gibon J."/>
            <person name="Kohler A."/>
            <person name="Lindquist E."/>
            <person name="Pereda V."/>
            <person name="Salamov A."/>
            <person name="Shapiro H.J."/>
            <person name="Wuyts J."/>
            <person name="Blaudez D."/>
            <person name="Buee M."/>
            <person name="Brokstein P."/>
            <person name="Canbaeck B."/>
            <person name="Cohen D."/>
            <person name="Courty P.E."/>
            <person name="Coutinho P.M."/>
            <person name="Delaruelle C."/>
            <person name="Detter J.C."/>
            <person name="Deveau A."/>
            <person name="DiFazio S."/>
            <person name="Duplessis S."/>
            <person name="Fraissinet-Tachet L."/>
            <person name="Lucic E."/>
            <person name="Frey-Klett P."/>
            <person name="Fourrey C."/>
            <person name="Feussner I."/>
            <person name="Gay G."/>
            <person name="Grimwood J."/>
            <person name="Hoegger P.J."/>
            <person name="Jain P."/>
            <person name="Kilaru S."/>
            <person name="Labbe J."/>
            <person name="Lin Y.C."/>
            <person name="Legue V."/>
            <person name="Le Tacon F."/>
            <person name="Marmeisse R."/>
            <person name="Melayah D."/>
            <person name="Montanini B."/>
            <person name="Muratet M."/>
            <person name="Nehls U."/>
            <person name="Niculita-Hirzel H."/>
            <person name="Oudot-Le Secq M.P."/>
            <person name="Peter M."/>
            <person name="Quesneville H."/>
            <person name="Rajashekar B."/>
            <person name="Reich M."/>
            <person name="Rouhier N."/>
            <person name="Schmutz J."/>
            <person name="Yin T."/>
            <person name="Chalot M."/>
            <person name="Henrissat B."/>
            <person name="Kuees U."/>
            <person name="Lucas S."/>
            <person name="Van de Peer Y."/>
            <person name="Podila G.K."/>
            <person name="Polle A."/>
            <person name="Pukkila P.J."/>
            <person name="Richardson P.M."/>
            <person name="Rouze P."/>
            <person name="Sanders I.R."/>
            <person name="Stajich J.E."/>
            <person name="Tunlid A."/>
            <person name="Tuskan G."/>
            <person name="Grigoriev I.V."/>
        </authorList>
    </citation>
    <scope>NUCLEOTIDE SEQUENCE [LARGE SCALE GENOMIC DNA]</scope>
    <source>
        <strain evidence="10">S238N-H82 / ATCC MYA-4686</strain>
    </source>
</reference>
<comment type="subcellular location">
    <subcellularLocation>
        <location evidence="2">Cytoplasm</location>
    </subcellularLocation>
    <subcellularLocation>
        <location evidence="1">Nucleus</location>
    </subcellularLocation>
</comment>
<keyword evidence="6" id="KW-0131">Cell cycle</keyword>
<feature type="domain" description="Cyclin-D1-binding protein 1-like C-terminal" evidence="8">
    <location>
        <begin position="201"/>
        <end position="307"/>
    </location>
</feature>
<organism evidence="10">
    <name type="scientific">Laccaria bicolor (strain S238N-H82 / ATCC MYA-4686)</name>
    <name type="common">Bicoloured deceiver</name>
    <name type="synonym">Laccaria laccata var. bicolor</name>
    <dbReference type="NCBI Taxonomy" id="486041"/>
    <lineage>
        <taxon>Eukaryota</taxon>
        <taxon>Fungi</taxon>
        <taxon>Dikarya</taxon>
        <taxon>Basidiomycota</taxon>
        <taxon>Agaricomycotina</taxon>
        <taxon>Agaricomycetes</taxon>
        <taxon>Agaricomycetidae</taxon>
        <taxon>Agaricales</taxon>
        <taxon>Agaricineae</taxon>
        <taxon>Hydnangiaceae</taxon>
        <taxon>Laccaria</taxon>
    </lineage>
</organism>
<proteinExistence type="inferred from homology"/>
<evidence type="ECO:0000259" key="7">
    <source>
        <dbReference type="Pfam" id="PF13324"/>
    </source>
</evidence>
<evidence type="ECO:0000259" key="8">
    <source>
        <dbReference type="Pfam" id="PF20936"/>
    </source>
</evidence>
<dbReference type="InterPro" id="IPR026907">
    <property type="entry name" value="GCIP-like"/>
</dbReference>
<comment type="similarity">
    <text evidence="3">Belongs to the CCNDBP1 family.</text>
</comment>
<dbReference type="GeneID" id="6070158"/>
<dbReference type="KEGG" id="lbc:LACBIDRAFT_305982"/>
<dbReference type="InParanoid" id="B0CSE9"/>
<keyword evidence="5" id="KW-0539">Nucleus</keyword>
<dbReference type="RefSeq" id="XP_001874855.1">
    <property type="nucleotide sequence ID" value="XM_001874820.1"/>
</dbReference>
<feature type="domain" description="Cyclin-D1-binding protein 1-like N-terminal" evidence="7">
    <location>
        <begin position="49"/>
        <end position="191"/>
    </location>
</feature>
<dbReference type="Gene3D" id="1.20.1420.10">
    <property type="entry name" value="Talin, central domain"/>
    <property type="match status" value="1"/>
</dbReference>
<name>B0CSE9_LACBS</name>
<accession>B0CSE9</accession>
<evidence type="ECO:0000256" key="5">
    <source>
        <dbReference type="ARBA" id="ARBA00023242"/>
    </source>
</evidence>
<protein>
    <submittedName>
        <fullName evidence="9">Predicted protein</fullName>
    </submittedName>
</protein>
<evidence type="ECO:0000256" key="3">
    <source>
        <dbReference type="ARBA" id="ARBA00008940"/>
    </source>
</evidence>
<gene>
    <name evidence="9" type="ORF">LACBIDRAFT_305982</name>
</gene>
<dbReference type="Pfam" id="PF13324">
    <property type="entry name" value="GCIP_N"/>
    <property type="match status" value="1"/>
</dbReference>
<dbReference type="GO" id="GO:0005634">
    <property type="term" value="C:nucleus"/>
    <property type="evidence" value="ECO:0007669"/>
    <property type="project" value="UniProtKB-SubCell"/>
</dbReference>
<dbReference type="OrthoDB" id="41588at2759"/>
<keyword evidence="10" id="KW-1185">Reference proteome</keyword>
<evidence type="ECO:0000256" key="1">
    <source>
        <dbReference type="ARBA" id="ARBA00004123"/>
    </source>
</evidence>
<dbReference type="Gene3D" id="1.20.1410.10">
    <property type="entry name" value="I/LWEQ domain"/>
    <property type="match status" value="1"/>
</dbReference>
<keyword evidence="4" id="KW-0963">Cytoplasm</keyword>
<sequence>MSSSSQQKSIFALNLVLNNCDAALAVLPDDVNPEPSSHNFSVLHKDFLSILSLLHASTTKVALTLNPASPEYTASIAPLTDTSNNISRLVHCLGMIHRRYGEALFKEIASAAQNIIAAIKSFVQSLLAIHNTTLDSSEGSAAGDYMLRTGAVHEAIDRERALSNNNYDAVRKVWQRDHDSLVDGLDEIQEMCKPSDDTEDLDDGWDDLGLGSNAKLSPLELQRTEKVLTLIKLSTLLHQRTIKKLLTPPKIPPIIQSVTNTLLDKLALSSPALLAASDELISTTYPPQSQEAVTEHLVLFNTVITEIRPLVISLEAEQEIEVGLSNLSLSDGPGTNAKSKKTWFSTCFEQIELSRRTVADTLKENI</sequence>
<evidence type="ECO:0000256" key="4">
    <source>
        <dbReference type="ARBA" id="ARBA00022490"/>
    </source>
</evidence>
<dbReference type="Proteomes" id="UP000001194">
    <property type="component" value="Unassembled WGS sequence"/>
</dbReference>
<dbReference type="Pfam" id="PF20936">
    <property type="entry name" value="GCIP_C"/>
    <property type="match status" value="1"/>
</dbReference>
<evidence type="ECO:0000256" key="2">
    <source>
        <dbReference type="ARBA" id="ARBA00004496"/>
    </source>
</evidence>
<dbReference type="EMBL" id="DS547092">
    <property type="protein sequence ID" value="EDR14296.1"/>
    <property type="molecule type" value="Genomic_DNA"/>
</dbReference>
<dbReference type="GO" id="GO:0005737">
    <property type="term" value="C:cytoplasm"/>
    <property type="evidence" value="ECO:0007669"/>
    <property type="project" value="UniProtKB-SubCell"/>
</dbReference>
<evidence type="ECO:0000313" key="10">
    <source>
        <dbReference type="Proteomes" id="UP000001194"/>
    </source>
</evidence>